<dbReference type="AlphaFoldDB" id="A0A2K9BUG4"/>
<feature type="domain" description="ABC transporter" evidence="4">
    <location>
        <begin position="3"/>
        <end position="504"/>
    </location>
</feature>
<name>A0A2K9BUG4_9MOLU</name>
<keyword evidence="3" id="KW-0067">ATP-binding</keyword>
<dbReference type="Gene3D" id="3.40.50.300">
    <property type="entry name" value="P-loop containing nucleotide triphosphate hydrolases"/>
    <property type="match status" value="2"/>
</dbReference>
<evidence type="ECO:0000313" key="5">
    <source>
        <dbReference type="EMBL" id="AUF83350.1"/>
    </source>
</evidence>
<dbReference type="PANTHER" id="PTHR43875">
    <property type="entry name" value="MALTODEXTRIN IMPORT ATP-BINDING PROTEIN MSMX"/>
    <property type="match status" value="1"/>
</dbReference>
<accession>A0A2K9BUG4</accession>
<dbReference type="GO" id="GO:0016887">
    <property type="term" value="F:ATP hydrolysis activity"/>
    <property type="evidence" value="ECO:0007669"/>
    <property type="project" value="InterPro"/>
</dbReference>
<dbReference type="PROSITE" id="PS00211">
    <property type="entry name" value="ABC_TRANSPORTER_1"/>
    <property type="match status" value="1"/>
</dbReference>
<organism evidence="5 6">
    <name type="scientific">Mesoplasma syrphidae</name>
    <dbReference type="NCBI Taxonomy" id="225999"/>
    <lineage>
        <taxon>Bacteria</taxon>
        <taxon>Bacillati</taxon>
        <taxon>Mycoplasmatota</taxon>
        <taxon>Mollicutes</taxon>
        <taxon>Entomoplasmatales</taxon>
        <taxon>Entomoplasmataceae</taxon>
        <taxon>Mesoplasma</taxon>
    </lineage>
</organism>
<evidence type="ECO:0000256" key="2">
    <source>
        <dbReference type="ARBA" id="ARBA00022741"/>
    </source>
</evidence>
<dbReference type="KEGG" id="msyr:CXP39_00815"/>
<evidence type="ECO:0000259" key="4">
    <source>
        <dbReference type="PROSITE" id="PS50893"/>
    </source>
</evidence>
<protein>
    <recommendedName>
        <fullName evidence="4">ABC transporter domain-containing protein</fullName>
    </recommendedName>
</protein>
<dbReference type="InterPro" id="IPR047641">
    <property type="entry name" value="ABC_transpr_MalK/UgpC-like"/>
</dbReference>
<dbReference type="GO" id="GO:0005524">
    <property type="term" value="F:ATP binding"/>
    <property type="evidence" value="ECO:0007669"/>
    <property type="project" value="UniProtKB-KW"/>
</dbReference>
<gene>
    <name evidence="5" type="ORF">CXP39_00815</name>
</gene>
<dbReference type="GO" id="GO:0055052">
    <property type="term" value="C:ATP-binding cassette (ABC) transporter complex, substrate-binding subunit-containing"/>
    <property type="evidence" value="ECO:0007669"/>
    <property type="project" value="TreeGrafter"/>
</dbReference>
<sequence>MSIKLRNILIDYGNSIAVEDLSLSVKEGELVSLLGPSGCGKSTTLNAVAGLLQISKGQILFDGIDVTKRSPQKRNIGLVFQNYALYPHLSVFQNIAFPLYQNGSFKREIAKNNALRSIEIKSIKNNGKSVAKIQASQEIRAVLKAFVKSYEAKFDAIVEDFLLKSKTISDKYALAIYGDKELNAFRSRIFISWYDGSRAFIEKSRIEMLNNIKTILDTSVSIFEEVEAVKSKVAKVFKFTVSQFKEVFEIRNIASAERRYKAISDAVKTHRKTFFQEIKVSERLAKLEGHHVNWNVSLKERDQLINEREEQNQLWQADFLKEVEKLSDEKPAIIANLEQEIIAILEKSINSNGNQVISKEEYDQLIAEQTKNIKSFRKEVRLAVHEVAEKVEITSQLKKKPSELSGGQQQRVAIARAIVKKPKVLLLDEPLSNLDAKLRVSTREWIKKFQKETKITTIFVTHDQEEAMSISDKIFIMNKGVLQQGAAPMEVYEQPANRFVANFIGTPSMNIFENIEINSQGNIIFNSQIIGQADQFKSQIVTIGIRPEHIELVGTKSTLEYANQEPIKAKIDVVERLGRSDYLKVLIQNREVRVIYDAKNVDSNNNNQEVGLNILKGKIYIFANEAEQELLGIV</sequence>
<dbReference type="InterPro" id="IPR012340">
    <property type="entry name" value="NA-bd_OB-fold"/>
</dbReference>
<dbReference type="PANTHER" id="PTHR43875:SF1">
    <property type="entry name" value="OSMOPROTECTIVE COMPOUNDS UPTAKE ATP-BINDING PROTEIN GGTA"/>
    <property type="match status" value="1"/>
</dbReference>
<proteinExistence type="predicted"/>
<dbReference type="SUPFAM" id="SSF52540">
    <property type="entry name" value="P-loop containing nucleoside triphosphate hydrolases"/>
    <property type="match status" value="2"/>
</dbReference>
<dbReference type="InterPro" id="IPR003439">
    <property type="entry name" value="ABC_transporter-like_ATP-bd"/>
</dbReference>
<dbReference type="InterPro" id="IPR027417">
    <property type="entry name" value="P-loop_NTPase"/>
</dbReference>
<dbReference type="InterPro" id="IPR008995">
    <property type="entry name" value="Mo/tungstate-bd_C_term_dom"/>
</dbReference>
<dbReference type="Gene3D" id="2.40.50.140">
    <property type="entry name" value="Nucleic acid-binding proteins"/>
    <property type="match status" value="1"/>
</dbReference>
<reference evidence="5 6" key="1">
    <citation type="submission" date="2017-12" db="EMBL/GenBank/DDBJ databases">
        <title>Mesoplasma syrphidae YJS, Complete Genome.</title>
        <authorList>
            <person name="Knight T.F."/>
            <person name="Citino T."/>
            <person name="Rubinstein R."/>
            <person name="Neuschaefer Z."/>
        </authorList>
    </citation>
    <scope>NUCLEOTIDE SEQUENCE [LARGE SCALE GENOMIC DNA]</scope>
    <source>
        <strain evidence="5 6">YJS</strain>
    </source>
</reference>
<dbReference type="PROSITE" id="PS50893">
    <property type="entry name" value="ABC_TRANSPORTER_2"/>
    <property type="match status" value="1"/>
</dbReference>
<dbReference type="RefSeq" id="WP_027048456.1">
    <property type="nucleotide sequence ID" value="NZ_CP025257.1"/>
</dbReference>
<keyword evidence="1" id="KW-0813">Transport</keyword>
<keyword evidence="6" id="KW-1185">Reference proteome</keyword>
<dbReference type="InterPro" id="IPR017871">
    <property type="entry name" value="ABC_transporter-like_CS"/>
</dbReference>
<evidence type="ECO:0000256" key="1">
    <source>
        <dbReference type="ARBA" id="ARBA00022448"/>
    </source>
</evidence>
<dbReference type="Proteomes" id="UP000233419">
    <property type="component" value="Chromosome"/>
</dbReference>
<dbReference type="Gene3D" id="2.40.50.100">
    <property type="match status" value="1"/>
</dbReference>
<dbReference type="Pfam" id="PF00005">
    <property type="entry name" value="ABC_tran"/>
    <property type="match status" value="2"/>
</dbReference>
<dbReference type="InterPro" id="IPR003593">
    <property type="entry name" value="AAA+_ATPase"/>
</dbReference>
<evidence type="ECO:0000313" key="6">
    <source>
        <dbReference type="Proteomes" id="UP000233419"/>
    </source>
</evidence>
<evidence type="ECO:0000256" key="3">
    <source>
        <dbReference type="ARBA" id="ARBA00022840"/>
    </source>
</evidence>
<dbReference type="SMART" id="SM00382">
    <property type="entry name" value="AAA"/>
    <property type="match status" value="1"/>
</dbReference>
<dbReference type="SUPFAM" id="SSF50331">
    <property type="entry name" value="MOP-like"/>
    <property type="match status" value="1"/>
</dbReference>
<keyword evidence="2" id="KW-0547">Nucleotide-binding</keyword>
<dbReference type="EMBL" id="CP025257">
    <property type="protein sequence ID" value="AUF83350.1"/>
    <property type="molecule type" value="Genomic_DNA"/>
</dbReference>